<evidence type="ECO:0000313" key="2">
    <source>
        <dbReference type="Proteomes" id="UP000325787"/>
    </source>
</evidence>
<dbReference type="Proteomes" id="UP000325787">
    <property type="component" value="Chromosome"/>
</dbReference>
<dbReference type="AlphaFoldDB" id="A0A5Q0GR98"/>
<evidence type="ECO:0000313" key="1">
    <source>
        <dbReference type="EMBL" id="QFZ16587.1"/>
    </source>
</evidence>
<sequence length="390" mass="41948">MSLVEHCVVGVDVEGFSARVARQQVLVQKELDRILDEASGAAGLPRARWERQPAGDGELAVLPAGVDLVALVSVFVAELERRLADHNEDHDAGTRIRLRVAMHTDVVTPGAFGYGGPGLVVLSRLLDSDVLRRALRDSPGESTALVLSEPLYRRAVLPELGGLRPRQFGRVRISLPGKDFHEDAYLRLRPGARPEPPPASTAGLLTDLVRSAPAPPVRRVVEPVARPAPAQPPLAPGVRDLVAAVGAALAEGDLVTADRCTTLALLGQAGRVGFLRRVDVAKLGDGLLAELDDAWAGASGGRWGFRAQRARLAGVVLSGRPFLQISMALGWREAGDVVPLYARFATRAGNGDTPFYPTLRNPDREAEPLWRDEWTSTVVAAHARLRDWEA</sequence>
<accession>A0A5Q0GR98</accession>
<reference evidence="2" key="1">
    <citation type="journal article" date="2021" name="Curr. Microbiol.">
        <title>Complete genome of nocamycin-producing strain Saccharothrix syringae NRRL B-16468 reveals the biosynthetic potential for secondary metabolites.</title>
        <authorList>
            <person name="Mo X."/>
            <person name="Yang S."/>
        </authorList>
    </citation>
    <scope>NUCLEOTIDE SEQUENCE [LARGE SCALE GENOMIC DNA]</scope>
    <source>
        <strain evidence="2">ATCC 51364 / DSM 43886 / JCM 6844 / KCTC 9398 / NBRC 14523 / NRRL B-16468 / INA 2240</strain>
    </source>
</reference>
<gene>
    <name evidence="1" type="ORF">EKG83_03080</name>
</gene>
<dbReference type="SUPFAM" id="SSF140869">
    <property type="entry name" value="GUN4-like"/>
    <property type="match status" value="1"/>
</dbReference>
<dbReference type="Gene3D" id="3.30.70.1230">
    <property type="entry name" value="Nucleotide cyclase"/>
    <property type="match status" value="1"/>
</dbReference>
<name>A0A5Q0GR98_SACSY</name>
<dbReference type="KEGG" id="ssyi:EKG83_03080"/>
<dbReference type="InterPro" id="IPR037215">
    <property type="entry name" value="GUN4-like_sf"/>
</dbReference>
<protein>
    <recommendedName>
        <fullName evidence="3">GUN4-like domain-containing protein</fullName>
    </recommendedName>
</protein>
<keyword evidence="2" id="KW-1185">Reference proteome</keyword>
<dbReference type="InterPro" id="IPR029787">
    <property type="entry name" value="Nucleotide_cyclase"/>
</dbReference>
<organism evidence="1 2">
    <name type="scientific">Saccharothrix syringae</name>
    <name type="common">Nocardiopsis syringae</name>
    <dbReference type="NCBI Taxonomy" id="103733"/>
    <lineage>
        <taxon>Bacteria</taxon>
        <taxon>Bacillati</taxon>
        <taxon>Actinomycetota</taxon>
        <taxon>Actinomycetes</taxon>
        <taxon>Pseudonocardiales</taxon>
        <taxon>Pseudonocardiaceae</taxon>
        <taxon>Saccharothrix</taxon>
    </lineage>
</organism>
<dbReference type="RefSeq" id="WP_051765287.1">
    <property type="nucleotide sequence ID" value="NZ_CP034550.1"/>
</dbReference>
<dbReference type="OrthoDB" id="4961576at2"/>
<dbReference type="SUPFAM" id="SSF55073">
    <property type="entry name" value="Nucleotide cyclase"/>
    <property type="match status" value="1"/>
</dbReference>
<evidence type="ECO:0008006" key="3">
    <source>
        <dbReference type="Google" id="ProtNLM"/>
    </source>
</evidence>
<dbReference type="EMBL" id="CP034550">
    <property type="protein sequence ID" value="QFZ16587.1"/>
    <property type="molecule type" value="Genomic_DNA"/>
</dbReference>
<proteinExistence type="predicted"/>